<comment type="similarity">
    <text evidence="1">Belongs to the peptidase C69 family.</text>
</comment>
<evidence type="ECO:0000256" key="1">
    <source>
        <dbReference type="RuleBase" id="RU364089"/>
    </source>
</evidence>
<keyword evidence="3" id="KW-1185">Reference proteome</keyword>
<keyword evidence="1" id="KW-0645">Protease</keyword>
<dbReference type="InterPro" id="IPR005322">
    <property type="entry name" value="Peptidase_C69"/>
</dbReference>
<gene>
    <name evidence="2" type="ORF">NBRC111893_1165</name>
</gene>
<dbReference type="EMBL" id="BEXA01000002">
    <property type="protein sequence ID" value="GAY73019.1"/>
    <property type="molecule type" value="Genomic_DNA"/>
</dbReference>
<organism evidence="2 3">
    <name type="scientific">Lentilactobacillus kosonis</name>
    <dbReference type="NCBI Taxonomy" id="2810561"/>
    <lineage>
        <taxon>Bacteria</taxon>
        <taxon>Bacillati</taxon>
        <taxon>Bacillota</taxon>
        <taxon>Bacilli</taxon>
        <taxon>Lactobacillales</taxon>
        <taxon>Lactobacillaceae</taxon>
        <taxon>Lentilactobacillus</taxon>
    </lineage>
</organism>
<dbReference type="GO" id="GO:0006508">
    <property type="term" value="P:proteolysis"/>
    <property type="evidence" value="ECO:0007669"/>
    <property type="project" value="UniProtKB-KW"/>
</dbReference>
<evidence type="ECO:0000313" key="3">
    <source>
        <dbReference type="Proteomes" id="UP000286974"/>
    </source>
</evidence>
<evidence type="ECO:0000313" key="2">
    <source>
        <dbReference type="EMBL" id="GAY73019.1"/>
    </source>
</evidence>
<dbReference type="GO" id="GO:0016805">
    <property type="term" value="F:dipeptidase activity"/>
    <property type="evidence" value="ECO:0007669"/>
    <property type="project" value="UniProtKB-KW"/>
</dbReference>
<comment type="caution">
    <text evidence="2">The sequence shown here is derived from an EMBL/GenBank/DDBJ whole genome shotgun (WGS) entry which is preliminary data.</text>
</comment>
<dbReference type="AlphaFoldDB" id="A0A401FKV8"/>
<dbReference type="GO" id="GO:0070004">
    <property type="term" value="F:cysteine-type exopeptidase activity"/>
    <property type="evidence" value="ECO:0007669"/>
    <property type="project" value="InterPro"/>
</dbReference>
<proteinExistence type="inferred from homology"/>
<accession>A0A401FKV8</accession>
<keyword evidence="1" id="KW-0224">Dipeptidase</keyword>
<name>A0A401FKV8_9LACO</name>
<reference evidence="2 3" key="1">
    <citation type="submission" date="2017-11" db="EMBL/GenBank/DDBJ databases">
        <title>Draft Genome Sequence of Lactobacillus curieae NBRC 111893 isolated from Koso, a Japanese sugar-Vegetable Fermented Beverage.</title>
        <authorList>
            <person name="Chiou T.Y."/>
            <person name="Oshima K."/>
            <person name="Suda W."/>
            <person name="Hattori M."/>
            <person name="Takahashi T."/>
        </authorList>
    </citation>
    <scope>NUCLEOTIDE SEQUENCE [LARGE SCALE GENOMIC DNA]</scope>
    <source>
        <strain evidence="2 3">NBRC111893</strain>
    </source>
</reference>
<dbReference type="EC" id="3.4.-.-" evidence="1"/>
<dbReference type="Proteomes" id="UP000286974">
    <property type="component" value="Unassembled WGS sequence"/>
</dbReference>
<keyword evidence="1" id="KW-0378">Hydrolase</keyword>
<sequence length="201" mass="22542">MHKADRRLSVYDVQDFLSSHYQGTEFDPIGEGNEESKHRFRPVSVAKTQEAHILQIRPEMPREANIQWLSMGVGAQSVFVPFYAGADDTPAAYQNTPGEFNPSKAYWVYKQAGVLVDPHYLELGGFLSATQQNLRIKFSQNIIAADKTIKTLVGKELTAFITKVNADNAQAGIDEYNKLISKLITNSTNFSPINYKQDLNL</sequence>
<dbReference type="Pfam" id="PF03577">
    <property type="entry name" value="Peptidase_C69"/>
    <property type="match status" value="1"/>
</dbReference>
<protein>
    <recommendedName>
        <fullName evidence="1">Dipeptidase</fullName>
        <ecNumber evidence="1">3.4.-.-</ecNumber>
    </recommendedName>
</protein>
<comment type="catalytic activity">
    <reaction evidence="1">
        <text>an L-aminoacyl-L-amino acid + H2O = 2 an L-alpha-amino acid</text>
        <dbReference type="Rhea" id="RHEA:48940"/>
        <dbReference type="ChEBI" id="CHEBI:15377"/>
        <dbReference type="ChEBI" id="CHEBI:59869"/>
        <dbReference type="ChEBI" id="CHEBI:77460"/>
    </reaction>
</comment>